<dbReference type="SMART" id="SM00558">
    <property type="entry name" value="JmjC"/>
    <property type="match status" value="1"/>
</dbReference>
<keyword evidence="3" id="KW-0223">Dioxygenase</keyword>
<dbReference type="Pfam" id="PF08007">
    <property type="entry name" value="JmjC_2"/>
    <property type="match status" value="1"/>
</dbReference>
<evidence type="ECO:0000256" key="4">
    <source>
        <dbReference type="ARBA" id="ARBA00023002"/>
    </source>
</evidence>
<evidence type="ECO:0000313" key="8">
    <source>
        <dbReference type="Proteomes" id="UP001169862"/>
    </source>
</evidence>
<evidence type="ECO:0000256" key="1">
    <source>
        <dbReference type="ARBA" id="ARBA00001954"/>
    </source>
</evidence>
<accession>A0AAW7XNU1</accession>
<dbReference type="PANTHER" id="PTHR13096:SF8">
    <property type="entry name" value="RIBOSOMAL OXYGENASE 1"/>
    <property type="match status" value="1"/>
</dbReference>
<dbReference type="Gene3D" id="2.60.120.650">
    <property type="entry name" value="Cupin"/>
    <property type="match status" value="1"/>
</dbReference>
<dbReference type="InterPro" id="IPR046799">
    <property type="entry name" value="ROXA-like_wH"/>
</dbReference>
<proteinExistence type="predicted"/>
<keyword evidence="5" id="KW-0408">Iron</keyword>
<dbReference type="InterPro" id="IPR039994">
    <property type="entry name" value="NO66-like"/>
</dbReference>
<dbReference type="PANTHER" id="PTHR13096">
    <property type="entry name" value="MINA53 MYC INDUCED NUCLEAR ANTIGEN"/>
    <property type="match status" value="1"/>
</dbReference>
<dbReference type="SUPFAM" id="SSF51197">
    <property type="entry name" value="Clavaminate synthase-like"/>
    <property type="match status" value="1"/>
</dbReference>
<dbReference type="EC" id="1.14.11.47" evidence="7"/>
<organism evidence="7 8">
    <name type="scientific">Neptunomonas phycophila</name>
    <dbReference type="NCBI Taxonomy" id="1572645"/>
    <lineage>
        <taxon>Bacteria</taxon>
        <taxon>Pseudomonadati</taxon>
        <taxon>Pseudomonadota</taxon>
        <taxon>Gammaproteobacteria</taxon>
        <taxon>Oceanospirillales</taxon>
        <taxon>Oceanospirillaceae</taxon>
        <taxon>Neptunomonas</taxon>
    </lineage>
</organism>
<reference evidence="7" key="1">
    <citation type="submission" date="2023-07" db="EMBL/GenBank/DDBJ databases">
        <title>Genome content predicts the carbon catabolic preferences of heterotrophic bacteria.</title>
        <authorList>
            <person name="Gralka M."/>
        </authorList>
    </citation>
    <scope>NUCLEOTIDE SEQUENCE</scope>
    <source>
        <strain evidence="7">I2M16</strain>
    </source>
</reference>
<evidence type="ECO:0000256" key="5">
    <source>
        <dbReference type="ARBA" id="ARBA00023004"/>
    </source>
</evidence>
<evidence type="ECO:0000259" key="6">
    <source>
        <dbReference type="PROSITE" id="PS51184"/>
    </source>
</evidence>
<dbReference type="GO" id="GO:0046872">
    <property type="term" value="F:metal ion binding"/>
    <property type="evidence" value="ECO:0007669"/>
    <property type="project" value="UniProtKB-KW"/>
</dbReference>
<comment type="caution">
    <text evidence="7">The sequence shown here is derived from an EMBL/GenBank/DDBJ whole genome shotgun (WGS) entry which is preliminary data.</text>
</comment>
<sequence>MIDSYPLGDITAEQFLSEYWQKKPLLIRNAFPDFEPPVSADELAGLACEADVESRLIIQNPSNDEWSLENGPFDEERFASLPKTHWTLLVQAVDHWVPEAKALLDQFRFIPSWRIDDLMISYAPKGGGVGPHFDNYDVFLLQAEGQRRWEVGGQYHEGSPRRNDAPVMILPEWDAEESFILNPGDMLYVPPQLGHNGIAETDNCITYSVGFRAPSHAEILRNFTDFVGEQVTNEMRYADTDIKLQDSPSLIDNDVFNKVRDIFESYLKEPGLLEDWFGQYMTEPKYPELMQSDDEAEPISPKELQEYLDNGGLLFRAEGSRFAYRQKQVKNYVLFVNGVSCEVHAHEGDFVRAICDNEAIGSDFIKSTETLEIAAELLNMEALRTELDDDIEED</sequence>
<dbReference type="Proteomes" id="UP001169862">
    <property type="component" value="Unassembled WGS sequence"/>
</dbReference>
<evidence type="ECO:0000256" key="3">
    <source>
        <dbReference type="ARBA" id="ARBA00022964"/>
    </source>
</evidence>
<feature type="domain" description="JmjC" evidence="6">
    <location>
        <begin position="99"/>
        <end position="228"/>
    </location>
</feature>
<dbReference type="Gene3D" id="3.40.366.30">
    <property type="entry name" value="50S ribosomal protein L16 arginine hydroxylase, Chain A, Domain 2"/>
    <property type="match status" value="1"/>
</dbReference>
<comment type="cofactor">
    <cofactor evidence="1">
        <name>Fe(2+)</name>
        <dbReference type="ChEBI" id="CHEBI:29033"/>
    </cofactor>
</comment>
<dbReference type="EMBL" id="JAUOPG010000018">
    <property type="protein sequence ID" value="MDO6455416.1"/>
    <property type="molecule type" value="Genomic_DNA"/>
</dbReference>
<gene>
    <name evidence="7" type="ORF">Q4490_17785</name>
</gene>
<dbReference type="Pfam" id="PF20514">
    <property type="entry name" value="WHD_ROXA"/>
    <property type="match status" value="1"/>
</dbReference>
<protein>
    <submittedName>
        <fullName evidence="7">Cupin domain-containing protein</fullName>
        <ecNumber evidence="7">1.14.11.47</ecNumber>
    </submittedName>
</protein>
<dbReference type="GO" id="GO:0016706">
    <property type="term" value="F:2-oxoglutarate-dependent dioxygenase activity"/>
    <property type="evidence" value="ECO:0007669"/>
    <property type="project" value="TreeGrafter"/>
</dbReference>
<name>A0AAW7XNU1_9GAMM</name>
<evidence type="ECO:0000256" key="2">
    <source>
        <dbReference type="ARBA" id="ARBA00022723"/>
    </source>
</evidence>
<dbReference type="InterPro" id="IPR003347">
    <property type="entry name" value="JmjC_dom"/>
</dbReference>
<keyword evidence="2" id="KW-0479">Metal-binding</keyword>
<dbReference type="RefSeq" id="WP_303552521.1">
    <property type="nucleotide sequence ID" value="NZ_JAUOPG010000018.1"/>
</dbReference>
<dbReference type="PROSITE" id="PS51184">
    <property type="entry name" value="JMJC"/>
    <property type="match status" value="1"/>
</dbReference>
<dbReference type="AlphaFoldDB" id="A0AAW7XNU1"/>
<keyword evidence="4 7" id="KW-0560">Oxidoreductase</keyword>
<evidence type="ECO:0000313" key="7">
    <source>
        <dbReference type="EMBL" id="MDO6455416.1"/>
    </source>
</evidence>